<organism evidence="2 3">
    <name type="scientific">Haladaptatus pallidirubidus</name>
    <dbReference type="NCBI Taxonomy" id="1008152"/>
    <lineage>
        <taxon>Archaea</taxon>
        <taxon>Methanobacteriati</taxon>
        <taxon>Methanobacteriota</taxon>
        <taxon>Stenosarchaea group</taxon>
        <taxon>Halobacteria</taxon>
        <taxon>Halobacteriales</taxon>
        <taxon>Haladaptataceae</taxon>
        <taxon>Haladaptatus</taxon>
    </lineage>
</organism>
<dbReference type="Proteomes" id="UP001501729">
    <property type="component" value="Unassembled WGS sequence"/>
</dbReference>
<dbReference type="EMBL" id="BAABKX010000019">
    <property type="protein sequence ID" value="GAA5061101.1"/>
    <property type="molecule type" value="Genomic_DNA"/>
</dbReference>
<protein>
    <submittedName>
        <fullName evidence="2">Uncharacterized protein</fullName>
    </submittedName>
</protein>
<accession>A0AAV3UP54</accession>
<evidence type="ECO:0000313" key="2">
    <source>
        <dbReference type="EMBL" id="GAA5061101.1"/>
    </source>
</evidence>
<evidence type="ECO:0000313" key="3">
    <source>
        <dbReference type="Proteomes" id="UP001501729"/>
    </source>
</evidence>
<keyword evidence="1" id="KW-0472">Membrane</keyword>
<keyword evidence="3" id="KW-1185">Reference proteome</keyword>
<comment type="caution">
    <text evidence="2">The sequence shown here is derived from an EMBL/GenBank/DDBJ whole genome shotgun (WGS) entry which is preliminary data.</text>
</comment>
<dbReference type="AlphaFoldDB" id="A0AAV3UP54"/>
<dbReference type="RefSeq" id="WP_227777015.1">
    <property type="nucleotide sequence ID" value="NZ_BAABKX010000019.1"/>
</dbReference>
<gene>
    <name evidence="2" type="ORF">GCM10025751_47000</name>
</gene>
<sequence>MSDNTSNISIDEWITGESIPFDLDSSASLDAAIDETIAELGDAVELLGFGEPLHGGEAGTLPTYIFAGFVLTSLIRPQDTLAWIGNVIFALVAIGLLIATGNRVRKLE</sequence>
<keyword evidence="1" id="KW-0812">Transmembrane</keyword>
<name>A0AAV3UP54_9EURY</name>
<dbReference type="GeneID" id="68615690"/>
<proteinExistence type="predicted"/>
<feature type="transmembrane region" description="Helical" evidence="1">
    <location>
        <begin position="80"/>
        <end position="99"/>
    </location>
</feature>
<keyword evidence="1" id="KW-1133">Transmembrane helix</keyword>
<evidence type="ECO:0000256" key="1">
    <source>
        <dbReference type="SAM" id="Phobius"/>
    </source>
</evidence>
<reference evidence="2 3" key="1">
    <citation type="journal article" date="2019" name="Int. J. Syst. Evol. Microbiol.">
        <title>The Global Catalogue of Microorganisms (GCM) 10K type strain sequencing project: providing services to taxonomists for standard genome sequencing and annotation.</title>
        <authorList>
            <consortium name="The Broad Institute Genomics Platform"/>
            <consortium name="The Broad Institute Genome Sequencing Center for Infectious Disease"/>
            <person name="Wu L."/>
            <person name="Ma J."/>
        </authorList>
    </citation>
    <scope>NUCLEOTIDE SEQUENCE [LARGE SCALE GENOMIC DNA]</scope>
    <source>
        <strain evidence="2 3">JCM 17504</strain>
    </source>
</reference>